<keyword evidence="7" id="KW-0732">Signal</keyword>
<evidence type="ECO:0008006" key="10">
    <source>
        <dbReference type="Google" id="ProtNLM"/>
    </source>
</evidence>
<feature type="transmembrane region" description="Helical" evidence="6">
    <location>
        <begin position="206"/>
        <end position="226"/>
    </location>
</feature>
<feature type="transmembrane region" description="Helical" evidence="6">
    <location>
        <begin position="135"/>
        <end position="155"/>
    </location>
</feature>
<dbReference type="AlphaFoldDB" id="A0A0J9V7Y4"/>
<feature type="transmembrane region" description="Helical" evidence="6">
    <location>
        <begin position="167"/>
        <end position="185"/>
    </location>
</feature>
<dbReference type="Proteomes" id="UP000009097">
    <property type="component" value="Unassembled WGS sequence"/>
</dbReference>
<evidence type="ECO:0000256" key="7">
    <source>
        <dbReference type="SAM" id="SignalP"/>
    </source>
</evidence>
<dbReference type="Pfam" id="PF04479">
    <property type="entry name" value="RTA1"/>
    <property type="match status" value="1"/>
</dbReference>
<feature type="transmembrane region" description="Helical" evidence="6">
    <location>
        <begin position="290"/>
        <end position="310"/>
    </location>
</feature>
<comment type="subcellular location">
    <subcellularLocation>
        <location evidence="1">Membrane</location>
        <topology evidence="1">Multi-pass membrane protein</topology>
    </subcellularLocation>
</comment>
<dbReference type="GO" id="GO:0016020">
    <property type="term" value="C:membrane"/>
    <property type="evidence" value="ECO:0007669"/>
    <property type="project" value="UniProtKB-SubCell"/>
</dbReference>
<protein>
    <recommendedName>
        <fullName evidence="10">Protein RTA1</fullName>
    </recommendedName>
</protein>
<evidence type="ECO:0000256" key="4">
    <source>
        <dbReference type="ARBA" id="ARBA00023136"/>
    </source>
</evidence>
<proteinExistence type="predicted"/>
<feature type="transmembrane region" description="Helical" evidence="6">
    <location>
        <begin position="103"/>
        <end position="123"/>
    </location>
</feature>
<dbReference type="EMBL" id="DS231705">
    <property type="protein sequence ID" value="KNB07639.1"/>
    <property type="molecule type" value="Genomic_DNA"/>
</dbReference>
<feature type="chain" id="PRO_5005324633" description="Protein RTA1" evidence="7">
    <location>
        <begin position="20"/>
        <end position="414"/>
    </location>
</feature>
<sequence>MHSNLGALILYLLSGSALASAIPAQTQSHDVTLVARATATETAAPEGWFTTTKNIATIGGTTDKYVTIPAKTISIVIPTCVQTLEPDENGYLPPGTCNAHWNYYPSFAAAVVFAVLFAALTGVHIWQAARYKKTWCWVIIMAGIWETMAFTFRAISTKHQQSTGVLLTFNIFILLAPIWVNAYAYMTLGRMVYYFIPSQSLLRMPAATLAAIFVGLDILSFIVQLIGGSMSGPGSPPDEQMKAVHIYMGGIGLQEFFIVIFVVLCSLFQKKMHTIERQSQGIKAFVTSDWGMLLCTLYFSLAMISVRIIYRLIEFSGGMGQDNALVSHEVYFYILEAAPMFLALLAFNAVHPGRIMTGPNSDMPGLFSFIKNKINGRKGKQLLDDRSDSDVELNTRYEPTREVGHYDTEPPRYG</sequence>
<name>A0A0J9V7Y4_FUSO4</name>
<dbReference type="GeneID" id="28950363"/>
<dbReference type="PANTHER" id="PTHR31465:SF15">
    <property type="entry name" value="LIPID TRANSPORTER ATNI-RELATED"/>
    <property type="match status" value="1"/>
</dbReference>
<feature type="signal peptide" evidence="7">
    <location>
        <begin position="1"/>
        <end position="19"/>
    </location>
</feature>
<organism evidence="8 9">
    <name type="scientific">Fusarium oxysporum f. sp. lycopersici (strain 4287 / CBS 123668 / FGSC 9935 / NRRL 34936)</name>
    <name type="common">Fusarium vascular wilt of tomato</name>
    <dbReference type="NCBI Taxonomy" id="426428"/>
    <lineage>
        <taxon>Eukaryota</taxon>
        <taxon>Fungi</taxon>
        <taxon>Dikarya</taxon>
        <taxon>Ascomycota</taxon>
        <taxon>Pezizomycotina</taxon>
        <taxon>Sordariomycetes</taxon>
        <taxon>Hypocreomycetidae</taxon>
        <taxon>Hypocreales</taxon>
        <taxon>Nectriaceae</taxon>
        <taxon>Fusarium</taxon>
        <taxon>Fusarium oxysporum species complex</taxon>
    </lineage>
</organism>
<evidence type="ECO:0000256" key="6">
    <source>
        <dbReference type="SAM" id="Phobius"/>
    </source>
</evidence>
<feature type="region of interest" description="Disordered" evidence="5">
    <location>
        <begin position="391"/>
        <end position="414"/>
    </location>
</feature>
<dbReference type="PANTHER" id="PTHR31465">
    <property type="entry name" value="PROTEIN RTA1-RELATED"/>
    <property type="match status" value="1"/>
</dbReference>
<dbReference type="RefSeq" id="XP_018245684.1">
    <property type="nucleotide sequence ID" value="XM_018387769.1"/>
</dbReference>
<feature type="transmembrane region" description="Helical" evidence="6">
    <location>
        <begin position="246"/>
        <end position="269"/>
    </location>
</feature>
<evidence type="ECO:0000313" key="8">
    <source>
        <dbReference type="EMBL" id="KNB07639.1"/>
    </source>
</evidence>
<keyword evidence="4 6" id="KW-0472">Membrane</keyword>
<keyword evidence="3 6" id="KW-1133">Transmembrane helix</keyword>
<dbReference type="KEGG" id="fox:FOXG_08748"/>
<evidence type="ECO:0000256" key="5">
    <source>
        <dbReference type="SAM" id="MobiDB-lite"/>
    </source>
</evidence>
<evidence type="ECO:0000313" key="9">
    <source>
        <dbReference type="Proteomes" id="UP000009097"/>
    </source>
</evidence>
<feature type="transmembrane region" description="Helical" evidence="6">
    <location>
        <begin position="330"/>
        <end position="350"/>
    </location>
</feature>
<evidence type="ECO:0000256" key="1">
    <source>
        <dbReference type="ARBA" id="ARBA00004141"/>
    </source>
</evidence>
<reference evidence="8" key="2">
    <citation type="journal article" date="2010" name="Nature">
        <title>Comparative genomics reveals mobile pathogenicity chromosomes in Fusarium.</title>
        <authorList>
            <person name="Ma L.J."/>
            <person name="van der Does H.C."/>
            <person name="Borkovich K.A."/>
            <person name="Coleman J.J."/>
            <person name="Daboussi M.J."/>
            <person name="Di Pietro A."/>
            <person name="Dufresne M."/>
            <person name="Freitag M."/>
            <person name="Grabherr M."/>
            <person name="Henrissat B."/>
            <person name="Houterman P.M."/>
            <person name="Kang S."/>
            <person name="Shim W.B."/>
            <person name="Woloshuk C."/>
            <person name="Xie X."/>
            <person name="Xu J.R."/>
            <person name="Antoniw J."/>
            <person name="Baker S.E."/>
            <person name="Bluhm B.H."/>
            <person name="Breakspear A."/>
            <person name="Brown D.W."/>
            <person name="Butchko R.A."/>
            <person name="Chapman S."/>
            <person name="Coulson R."/>
            <person name="Coutinho P.M."/>
            <person name="Danchin E.G."/>
            <person name="Diener A."/>
            <person name="Gale L.R."/>
            <person name="Gardiner D.M."/>
            <person name="Goff S."/>
            <person name="Hammond-Kosack K.E."/>
            <person name="Hilburn K."/>
            <person name="Hua-Van A."/>
            <person name="Jonkers W."/>
            <person name="Kazan K."/>
            <person name="Kodira C.D."/>
            <person name="Koehrsen M."/>
            <person name="Kumar L."/>
            <person name="Lee Y.H."/>
            <person name="Li L."/>
            <person name="Manners J.M."/>
            <person name="Miranda-Saavedra D."/>
            <person name="Mukherjee M."/>
            <person name="Park G."/>
            <person name="Park J."/>
            <person name="Park S.Y."/>
            <person name="Proctor R.H."/>
            <person name="Regev A."/>
            <person name="Ruiz-Roldan M.C."/>
            <person name="Sain D."/>
            <person name="Sakthikumar S."/>
            <person name="Sykes S."/>
            <person name="Schwartz D.C."/>
            <person name="Turgeon B.G."/>
            <person name="Wapinski I."/>
            <person name="Yoder O."/>
            <person name="Young S."/>
            <person name="Zeng Q."/>
            <person name="Zhou S."/>
            <person name="Galagan J."/>
            <person name="Cuomo C.A."/>
            <person name="Kistler H.C."/>
            <person name="Rep M."/>
        </authorList>
    </citation>
    <scope>NUCLEOTIDE SEQUENCE [LARGE SCALE GENOMIC DNA]</scope>
    <source>
        <strain evidence="8">4287</strain>
    </source>
</reference>
<evidence type="ECO:0000256" key="2">
    <source>
        <dbReference type="ARBA" id="ARBA00022692"/>
    </source>
</evidence>
<evidence type="ECO:0000256" key="3">
    <source>
        <dbReference type="ARBA" id="ARBA00022989"/>
    </source>
</evidence>
<keyword evidence="2 6" id="KW-0812">Transmembrane</keyword>
<dbReference type="InterPro" id="IPR007568">
    <property type="entry name" value="RTA1"/>
</dbReference>
<accession>A0A0J9V7Y4</accession>
<reference evidence="8" key="1">
    <citation type="submission" date="2007-04" db="EMBL/GenBank/DDBJ databases">
        <authorList>
            <consortium name="The Broad Institute Genome Sequencing Platform"/>
            <person name="Birren B."/>
            <person name="Lander E."/>
            <person name="Galagan J."/>
            <person name="Nusbaum C."/>
            <person name="Devon K."/>
            <person name="Ma L.-J."/>
            <person name="Jaffe D."/>
            <person name="Butler J."/>
            <person name="Alvarez P."/>
            <person name="Gnerre S."/>
            <person name="Grabherr M."/>
            <person name="Kleber M."/>
            <person name="Mauceli E."/>
            <person name="Brockman W."/>
            <person name="MacCallum I.A."/>
            <person name="Young S."/>
            <person name="LaButti K."/>
            <person name="DeCaprio D."/>
            <person name="Crawford M."/>
            <person name="Koehrsen M."/>
            <person name="Engels R."/>
            <person name="Montgomery P."/>
            <person name="Pearson M."/>
            <person name="Howarth C."/>
            <person name="Larson L."/>
            <person name="White J."/>
            <person name="O'Leary S."/>
            <person name="Kodira C."/>
            <person name="Zeng Q."/>
            <person name="Yandava C."/>
            <person name="Alvarado L."/>
            <person name="Kistler C."/>
            <person name="Shim W.-B."/>
            <person name="Kang S."/>
            <person name="Woloshuk C."/>
        </authorList>
    </citation>
    <scope>NUCLEOTIDE SEQUENCE</scope>
    <source>
        <strain evidence="8">4287</strain>
    </source>
</reference>
<dbReference type="OrthoDB" id="5384040at2759"/>
<gene>
    <name evidence="8" type="ORF">FOXG_08748</name>
</gene>
<dbReference type="VEuPathDB" id="FungiDB:FOXG_08748"/>